<evidence type="ECO:0000313" key="2">
    <source>
        <dbReference type="EMBL" id="KAG2186681.1"/>
    </source>
</evidence>
<protein>
    <submittedName>
        <fullName evidence="2">Uncharacterized protein</fullName>
    </submittedName>
</protein>
<evidence type="ECO:0000256" key="1">
    <source>
        <dbReference type="SAM" id="MobiDB-lite"/>
    </source>
</evidence>
<feature type="region of interest" description="Disordered" evidence="1">
    <location>
        <begin position="258"/>
        <end position="293"/>
    </location>
</feature>
<dbReference type="EMBL" id="JAEPRA010000004">
    <property type="protein sequence ID" value="KAG2186681.1"/>
    <property type="molecule type" value="Genomic_DNA"/>
</dbReference>
<dbReference type="Proteomes" id="UP000612746">
    <property type="component" value="Unassembled WGS sequence"/>
</dbReference>
<keyword evidence="3" id="KW-1185">Reference proteome</keyword>
<gene>
    <name evidence="2" type="ORF">INT44_002905</name>
</gene>
<name>A0A8H7UI28_9FUNG</name>
<accession>A0A8H7UI28</accession>
<feature type="compositionally biased region" description="Basic and acidic residues" evidence="1">
    <location>
        <begin position="262"/>
        <end position="285"/>
    </location>
</feature>
<feature type="region of interest" description="Disordered" evidence="1">
    <location>
        <begin position="228"/>
        <end position="247"/>
    </location>
</feature>
<sequence>MTEYQSNSRMIEYNIVDQQLPGLVDLVLNEKWKIPSYAVNSITDINKKIESAKSFDVFEAAINDSNYEFANFEQQTTFIPYHIVSALCESRTLPAHNIQHDISPVRSAATAPDFPIEDMMQEPLITEEDAANGIECHYPALVLDSHEEQTDVLDDNLEEDTVSWLSLSTPCQPNDTQSHNSYMRSYTEFRADEAVDNGEIVMTPYPTCIHEKKLTSLESPLAIEKKYSTSRNTSDHTSSTIDDGSTISTAGYSNSTNGAHVGCHDASRTDTKAKFSDSPVRKQYDEAVPDSRSFRHNTSIGRFGRLATCKKTNNSACRNRECTPLFMRRPEYEKSAVSTNSGMDQMTLLGKDTCDIEPRRMETAISPLLSSYRNMVRNGGEVPLSRLCDIRESKLISGLAKFQKPSSTSIKSAPVDLMAQTPEHPINYQPYKGQSVIPLAAAQSPRPAPKLFQVTDRVNAFLQARGKATPCVKRPRLDNPSVSESG</sequence>
<reference evidence="2" key="1">
    <citation type="submission" date="2020-12" db="EMBL/GenBank/DDBJ databases">
        <title>Metabolic potential, ecology and presence of endohyphal bacteria is reflected in genomic diversity of Mucoromycotina.</title>
        <authorList>
            <person name="Muszewska A."/>
            <person name="Okrasinska A."/>
            <person name="Steczkiewicz K."/>
            <person name="Drgas O."/>
            <person name="Orlowska M."/>
            <person name="Perlinska-Lenart U."/>
            <person name="Aleksandrzak-Piekarczyk T."/>
            <person name="Szatraj K."/>
            <person name="Zielenkiewicz U."/>
            <person name="Pilsyk S."/>
            <person name="Malc E."/>
            <person name="Mieczkowski P."/>
            <person name="Kruszewska J.S."/>
            <person name="Biernat P."/>
            <person name="Pawlowska J."/>
        </authorList>
    </citation>
    <scope>NUCLEOTIDE SEQUENCE</scope>
    <source>
        <strain evidence="2">WA0000051536</strain>
    </source>
</reference>
<evidence type="ECO:0000313" key="3">
    <source>
        <dbReference type="Proteomes" id="UP000612746"/>
    </source>
</evidence>
<dbReference type="AlphaFoldDB" id="A0A8H7UI28"/>
<proteinExistence type="predicted"/>
<comment type="caution">
    <text evidence="2">The sequence shown here is derived from an EMBL/GenBank/DDBJ whole genome shotgun (WGS) entry which is preliminary data.</text>
</comment>
<feature type="compositionally biased region" description="Low complexity" evidence="1">
    <location>
        <begin position="235"/>
        <end position="247"/>
    </location>
</feature>
<organism evidence="2 3">
    <name type="scientific">Umbelopsis vinacea</name>
    <dbReference type="NCBI Taxonomy" id="44442"/>
    <lineage>
        <taxon>Eukaryota</taxon>
        <taxon>Fungi</taxon>
        <taxon>Fungi incertae sedis</taxon>
        <taxon>Mucoromycota</taxon>
        <taxon>Mucoromycotina</taxon>
        <taxon>Umbelopsidomycetes</taxon>
        <taxon>Umbelopsidales</taxon>
        <taxon>Umbelopsidaceae</taxon>
        <taxon>Umbelopsis</taxon>
    </lineage>
</organism>
<dbReference type="OrthoDB" id="10454530at2759"/>